<evidence type="ECO:0000256" key="1">
    <source>
        <dbReference type="ARBA" id="ARBA00004141"/>
    </source>
</evidence>
<dbReference type="InterPro" id="IPR003689">
    <property type="entry name" value="ZIP"/>
</dbReference>
<dbReference type="InterPro" id="IPR018490">
    <property type="entry name" value="cNMP-bd_dom_sf"/>
</dbReference>
<feature type="domain" description="Cyclic nucleotide-binding" evidence="7">
    <location>
        <begin position="66"/>
        <end position="114"/>
    </location>
</feature>
<protein>
    <recommendedName>
        <fullName evidence="7">Cyclic nucleotide-binding domain-containing protein</fullName>
    </recommendedName>
</protein>
<evidence type="ECO:0000259" key="7">
    <source>
        <dbReference type="PROSITE" id="PS50042"/>
    </source>
</evidence>
<feature type="region of interest" description="Disordered" evidence="5">
    <location>
        <begin position="381"/>
        <end position="404"/>
    </location>
</feature>
<feature type="transmembrane region" description="Helical" evidence="6">
    <location>
        <begin position="561"/>
        <end position="582"/>
    </location>
</feature>
<evidence type="ECO:0000256" key="6">
    <source>
        <dbReference type="SAM" id="Phobius"/>
    </source>
</evidence>
<dbReference type="PROSITE" id="PS50042">
    <property type="entry name" value="CNMP_BINDING_3"/>
    <property type="match status" value="1"/>
</dbReference>
<feature type="transmembrane region" description="Helical" evidence="6">
    <location>
        <begin position="633"/>
        <end position="654"/>
    </location>
</feature>
<feature type="region of interest" description="Disordered" evidence="5">
    <location>
        <begin position="524"/>
        <end position="553"/>
    </location>
</feature>
<feature type="non-terminal residue" evidence="8">
    <location>
        <position position="1"/>
    </location>
</feature>
<keyword evidence="4 6" id="KW-0472">Membrane</keyword>
<dbReference type="InterPro" id="IPR000595">
    <property type="entry name" value="cNMP-bd_dom"/>
</dbReference>
<keyword evidence="2 6" id="KW-0812">Transmembrane</keyword>
<evidence type="ECO:0000256" key="4">
    <source>
        <dbReference type="ARBA" id="ARBA00023136"/>
    </source>
</evidence>
<proteinExistence type="predicted"/>
<evidence type="ECO:0000256" key="2">
    <source>
        <dbReference type="ARBA" id="ARBA00022692"/>
    </source>
</evidence>
<dbReference type="InterPro" id="IPR014710">
    <property type="entry name" value="RmlC-like_jellyroll"/>
</dbReference>
<feature type="transmembrane region" description="Helical" evidence="6">
    <location>
        <begin position="666"/>
        <end position="686"/>
    </location>
</feature>
<feature type="transmembrane region" description="Helical" evidence="6">
    <location>
        <begin position="594"/>
        <end position="612"/>
    </location>
</feature>
<keyword evidence="3 6" id="KW-1133">Transmembrane helix</keyword>
<comment type="caution">
    <text evidence="8">The sequence shown here is derived from an EMBL/GenBank/DDBJ whole genome shotgun (WGS) entry which is preliminary data.</text>
</comment>
<dbReference type="Proteomes" id="UP001189429">
    <property type="component" value="Unassembled WGS sequence"/>
</dbReference>
<evidence type="ECO:0000313" key="9">
    <source>
        <dbReference type="Proteomes" id="UP001189429"/>
    </source>
</evidence>
<dbReference type="Gene3D" id="2.60.120.10">
    <property type="entry name" value="Jelly Rolls"/>
    <property type="match status" value="1"/>
</dbReference>
<dbReference type="SUPFAM" id="SSF51206">
    <property type="entry name" value="cAMP-binding domain-like"/>
    <property type="match status" value="1"/>
</dbReference>
<keyword evidence="9" id="KW-1185">Reference proteome</keyword>
<feature type="transmembrane region" description="Helical" evidence="6">
    <location>
        <begin position="698"/>
        <end position="716"/>
    </location>
</feature>
<dbReference type="EMBL" id="CAUYUJ010000544">
    <property type="protein sequence ID" value="CAK0791214.1"/>
    <property type="molecule type" value="Genomic_DNA"/>
</dbReference>
<name>A0ABN9PGM2_9DINO</name>
<dbReference type="CDD" id="cd00038">
    <property type="entry name" value="CAP_ED"/>
    <property type="match status" value="1"/>
</dbReference>
<evidence type="ECO:0000313" key="8">
    <source>
        <dbReference type="EMBL" id="CAK0791214.1"/>
    </source>
</evidence>
<reference evidence="8" key="1">
    <citation type="submission" date="2023-10" db="EMBL/GenBank/DDBJ databases">
        <authorList>
            <person name="Chen Y."/>
            <person name="Shah S."/>
            <person name="Dougan E. K."/>
            <person name="Thang M."/>
            <person name="Chan C."/>
        </authorList>
    </citation>
    <scope>NUCLEOTIDE SEQUENCE [LARGE SCALE GENOMIC DNA]</scope>
</reference>
<comment type="subcellular location">
    <subcellularLocation>
        <location evidence="1">Membrane</location>
        <topology evidence="1">Multi-pass membrane protein</topology>
    </subcellularLocation>
</comment>
<accession>A0ABN9PGM2</accession>
<organism evidence="8 9">
    <name type="scientific">Prorocentrum cordatum</name>
    <dbReference type="NCBI Taxonomy" id="2364126"/>
    <lineage>
        <taxon>Eukaryota</taxon>
        <taxon>Sar</taxon>
        <taxon>Alveolata</taxon>
        <taxon>Dinophyceae</taxon>
        <taxon>Prorocentrales</taxon>
        <taxon>Prorocentraceae</taxon>
        <taxon>Prorocentrum</taxon>
    </lineage>
</organism>
<sequence>ESGEKLPLLVMLASSVAGGLLFAGLNRLLNEHGAAVRKSSTTRSRFQSLRSIMARRLANRLLQVPMFAELDVREVVELIRTAMFKEHYHEGDVIISREARNSGLFFVISGVVRLQLSEGSSPTKPKRQGTSLLSWGLAECPSPRILDVLKRSRSASPCQGSPDVGERPPTWDLGPDKVFGDMALLHGMRCGMVAVALRNTKVLRIPGHQVMRLVDRSAKVRSHVSRRAVENLGQIDGLEGIPEAIAQDLADRSPLVTFQPGQLVFQGLVDEQSPIISVIFGAIEVRRATSETRQVVKVNDLLCTEHLLGEAPQPLVARALEPTSVLLVDPRSLALLLPKARARSDDIEVLDVEAGLGTGPFAMVPVVPADLAASTAKAPPVGVSSATRRSATARVSPRPGEVDVTPDMLSVRALPGEVNIMPDVPRGDGDGTALSPEVVAAQARMQDGAATAPRILTPPLALEVLQPSRRERLHTVGRDLGWDSEGEAAVGTARSNRSPLTSSRRLVDEIAALVAHGDVWEHEAESGGLVREPLDVKPEGQPGAERPAAAEHDSGSAHAAIMVWLGILIDAVPESLVIGILINKSAEDGDRGFRQSAATALPFVIGVFISNLPESMSSSGSMLAHGVKRPKILLMWAATTVVTAVGAGLGALLFPPGSSGELHVETAIAGVEGLAAGAMLTMIAQTMMPEAFEQGGDIVGLSTLAGFLCALSVKLLPLA</sequence>
<evidence type="ECO:0000256" key="5">
    <source>
        <dbReference type="SAM" id="MobiDB-lite"/>
    </source>
</evidence>
<dbReference type="Pfam" id="PF02535">
    <property type="entry name" value="Zip"/>
    <property type="match status" value="1"/>
</dbReference>
<gene>
    <name evidence="8" type="ORF">PCOR1329_LOCUS2179</name>
</gene>
<evidence type="ECO:0000256" key="3">
    <source>
        <dbReference type="ARBA" id="ARBA00022989"/>
    </source>
</evidence>